<dbReference type="EMBL" id="CAXITT010000477">
    <property type="protein sequence ID" value="CAL1542256.1"/>
    <property type="molecule type" value="Genomic_DNA"/>
</dbReference>
<dbReference type="Proteomes" id="UP001497497">
    <property type="component" value="Unassembled WGS sequence"/>
</dbReference>
<gene>
    <name evidence="2" type="ORF">GSLYS_00015850001</name>
</gene>
<reference evidence="2 3" key="1">
    <citation type="submission" date="2024-04" db="EMBL/GenBank/DDBJ databases">
        <authorList>
            <consortium name="Genoscope - CEA"/>
            <person name="William W."/>
        </authorList>
    </citation>
    <scope>NUCLEOTIDE SEQUENCE [LARGE SCALE GENOMIC DNA]</scope>
</reference>
<keyword evidence="3" id="KW-1185">Reference proteome</keyword>
<protein>
    <submittedName>
        <fullName evidence="2">Uncharacterized protein</fullName>
    </submittedName>
</protein>
<evidence type="ECO:0000313" key="3">
    <source>
        <dbReference type="Proteomes" id="UP001497497"/>
    </source>
</evidence>
<sequence length="116" mass="12715">LGPTLGNLDKSNSKLFRPNGDLRDSIYRVVKTVNNVMPNGKDVSTDSWSSQSKVCGSQSKNLTNTSPQEDAGGCTTPNENLRYVRERSLIAISGEKLTALKHRARQLEESLHDAIS</sequence>
<proteinExistence type="predicted"/>
<feature type="non-terminal residue" evidence="2">
    <location>
        <position position="1"/>
    </location>
</feature>
<feature type="non-terminal residue" evidence="2">
    <location>
        <position position="116"/>
    </location>
</feature>
<comment type="caution">
    <text evidence="2">The sequence shown here is derived from an EMBL/GenBank/DDBJ whole genome shotgun (WGS) entry which is preliminary data.</text>
</comment>
<dbReference type="AlphaFoldDB" id="A0AAV2I6B8"/>
<name>A0AAV2I6B8_LYMST</name>
<evidence type="ECO:0000256" key="1">
    <source>
        <dbReference type="SAM" id="MobiDB-lite"/>
    </source>
</evidence>
<accession>A0AAV2I6B8</accession>
<feature type="region of interest" description="Disordered" evidence="1">
    <location>
        <begin position="38"/>
        <end position="79"/>
    </location>
</feature>
<feature type="compositionally biased region" description="Polar residues" evidence="1">
    <location>
        <begin position="45"/>
        <end position="68"/>
    </location>
</feature>
<evidence type="ECO:0000313" key="2">
    <source>
        <dbReference type="EMBL" id="CAL1542256.1"/>
    </source>
</evidence>
<organism evidence="2 3">
    <name type="scientific">Lymnaea stagnalis</name>
    <name type="common">Great pond snail</name>
    <name type="synonym">Helix stagnalis</name>
    <dbReference type="NCBI Taxonomy" id="6523"/>
    <lineage>
        <taxon>Eukaryota</taxon>
        <taxon>Metazoa</taxon>
        <taxon>Spiralia</taxon>
        <taxon>Lophotrochozoa</taxon>
        <taxon>Mollusca</taxon>
        <taxon>Gastropoda</taxon>
        <taxon>Heterobranchia</taxon>
        <taxon>Euthyneura</taxon>
        <taxon>Panpulmonata</taxon>
        <taxon>Hygrophila</taxon>
        <taxon>Lymnaeoidea</taxon>
        <taxon>Lymnaeidae</taxon>
        <taxon>Lymnaea</taxon>
    </lineage>
</organism>